<evidence type="ECO:0000313" key="3">
    <source>
        <dbReference type="Proteomes" id="UP000325315"/>
    </source>
</evidence>
<feature type="compositionally biased region" description="Basic and acidic residues" evidence="1">
    <location>
        <begin position="1"/>
        <end position="17"/>
    </location>
</feature>
<dbReference type="EMBL" id="SMMG02000005">
    <property type="protein sequence ID" value="KAA3472882.1"/>
    <property type="molecule type" value="Genomic_DNA"/>
</dbReference>
<reference evidence="3" key="1">
    <citation type="journal article" date="2019" name="Plant Biotechnol. J.">
        <title>Genome sequencing of the Australian wild diploid species Gossypium australe highlights disease resistance and delayed gland morphogenesis.</title>
        <authorList>
            <person name="Cai Y."/>
            <person name="Cai X."/>
            <person name="Wang Q."/>
            <person name="Wang P."/>
            <person name="Zhang Y."/>
            <person name="Cai C."/>
            <person name="Xu Y."/>
            <person name="Wang K."/>
            <person name="Zhou Z."/>
            <person name="Wang C."/>
            <person name="Geng S."/>
            <person name="Li B."/>
            <person name="Dong Q."/>
            <person name="Hou Y."/>
            <person name="Wang H."/>
            <person name="Ai P."/>
            <person name="Liu Z."/>
            <person name="Yi F."/>
            <person name="Sun M."/>
            <person name="An G."/>
            <person name="Cheng J."/>
            <person name="Zhang Y."/>
            <person name="Shi Q."/>
            <person name="Xie Y."/>
            <person name="Shi X."/>
            <person name="Chang Y."/>
            <person name="Huang F."/>
            <person name="Chen Y."/>
            <person name="Hong S."/>
            <person name="Mi L."/>
            <person name="Sun Q."/>
            <person name="Zhang L."/>
            <person name="Zhou B."/>
            <person name="Peng R."/>
            <person name="Zhang X."/>
            <person name="Liu F."/>
        </authorList>
    </citation>
    <scope>NUCLEOTIDE SEQUENCE [LARGE SCALE GENOMIC DNA]</scope>
    <source>
        <strain evidence="3">cv. PA1801</strain>
    </source>
</reference>
<dbReference type="AlphaFoldDB" id="A0A5B6VVC9"/>
<gene>
    <name evidence="2" type="ORF">EPI10_023306</name>
</gene>
<sequence length="93" mass="10690">METHMQELDKKNDRLESQGKFPSQTEPNLRHNASAKMLRSGTILEPVPSTSCTLKVGRERRKLDSKAPMESTPQKPFAKPPSFLERLVQWKKE</sequence>
<feature type="region of interest" description="Disordered" evidence="1">
    <location>
        <begin position="58"/>
        <end position="83"/>
    </location>
</feature>
<dbReference type="OrthoDB" id="778454at2759"/>
<feature type="region of interest" description="Disordered" evidence="1">
    <location>
        <begin position="1"/>
        <end position="30"/>
    </location>
</feature>
<evidence type="ECO:0000313" key="2">
    <source>
        <dbReference type="EMBL" id="KAA3472882.1"/>
    </source>
</evidence>
<organism evidence="2 3">
    <name type="scientific">Gossypium australe</name>
    <dbReference type="NCBI Taxonomy" id="47621"/>
    <lineage>
        <taxon>Eukaryota</taxon>
        <taxon>Viridiplantae</taxon>
        <taxon>Streptophyta</taxon>
        <taxon>Embryophyta</taxon>
        <taxon>Tracheophyta</taxon>
        <taxon>Spermatophyta</taxon>
        <taxon>Magnoliopsida</taxon>
        <taxon>eudicotyledons</taxon>
        <taxon>Gunneridae</taxon>
        <taxon>Pentapetalae</taxon>
        <taxon>rosids</taxon>
        <taxon>malvids</taxon>
        <taxon>Malvales</taxon>
        <taxon>Malvaceae</taxon>
        <taxon>Malvoideae</taxon>
        <taxon>Gossypium</taxon>
    </lineage>
</organism>
<accession>A0A5B6VVC9</accession>
<protein>
    <submittedName>
        <fullName evidence="2">Uncharacterized protein</fullName>
    </submittedName>
</protein>
<keyword evidence="3" id="KW-1185">Reference proteome</keyword>
<comment type="caution">
    <text evidence="2">The sequence shown here is derived from an EMBL/GenBank/DDBJ whole genome shotgun (WGS) entry which is preliminary data.</text>
</comment>
<proteinExistence type="predicted"/>
<name>A0A5B6VVC9_9ROSI</name>
<dbReference type="Proteomes" id="UP000325315">
    <property type="component" value="Unassembled WGS sequence"/>
</dbReference>
<evidence type="ECO:0000256" key="1">
    <source>
        <dbReference type="SAM" id="MobiDB-lite"/>
    </source>
</evidence>